<dbReference type="OrthoDB" id="5480349at2"/>
<dbReference type="Proteomes" id="UP000309215">
    <property type="component" value="Unassembled WGS sequence"/>
</dbReference>
<evidence type="ECO:0000256" key="1">
    <source>
        <dbReference type="SAM" id="SignalP"/>
    </source>
</evidence>
<comment type="caution">
    <text evidence="2">The sequence shown here is derived from an EMBL/GenBank/DDBJ whole genome shotgun (WGS) entry which is preliminary data.</text>
</comment>
<accession>A0A4U1JJR8</accession>
<evidence type="ECO:0000313" key="2">
    <source>
        <dbReference type="EMBL" id="TKD12820.1"/>
    </source>
</evidence>
<evidence type="ECO:0000313" key="3">
    <source>
        <dbReference type="Proteomes" id="UP000309215"/>
    </source>
</evidence>
<sequence length="552" mass="61329">MKSKRRWQALCFALLATAPSVALADEGEQCFLHRELPVERQLRRLSIDLRGTVPDVAEYDAVAKLSELPDALLDEYLASDAFRVQIRRYHESLLWTNPAPALADVGFSLSTVNLDGSPVYYVPGQGKSALFRGGDGTHTCQNKPQDALGYDPVTGMPIVEPMGNDAAGAWSAEGWVEVHPFWEADPAKKVKVCAFDAQTTATYTLPPGDPDAGTHSCDHLLATNKAKSCGCGPELSYCMPAGVVQPLVHAALREQLLRLVDEHTDGTQPYSGLLTTKRVHYNGPLAFYFKYHAQRQTLSRTQNEHQASDGPLPDLAFTDVDTWVAVEREAPHAGLLTLPAFLLRFQTNRGRANRYRIAFLGQYFQPPSTKDTNCAKESDDLTRRCVCRNCHLTLEPIAAYFGQFTEAGSMSLRDFAREYPTRKACAKGIAPQNAGWCDRHYVAIPDETDPDLRPYTLKALQYADDEHPEIGPHFEAGPADLVKADIESGRFHEVAIEHLFSYLMKREPNLDPTTGDYEGDALAKIAADFRVHDDIRQAVRDLVKLPAYRRMP</sequence>
<protein>
    <recommendedName>
        <fullName evidence="4">DUF1585 domain-containing protein</fullName>
    </recommendedName>
</protein>
<keyword evidence="1" id="KW-0732">Signal</keyword>
<dbReference type="EMBL" id="SSMQ01000002">
    <property type="protein sequence ID" value="TKD12820.1"/>
    <property type="molecule type" value="Genomic_DNA"/>
</dbReference>
<name>A0A4U1JJR8_9BACT</name>
<gene>
    <name evidence="2" type="ORF">E8A74_03480</name>
</gene>
<evidence type="ECO:0008006" key="4">
    <source>
        <dbReference type="Google" id="ProtNLM"/>
    </source>
</evidence>
<proteinExistence type="predicted"/>
<dbReference type="AlphaFoldDB" id="A0A4U1JJR8"/>
<dbReference type="RefSeq" id="WP_136927458.1">
    <property type="nucleotide sequence ID" value="NZ_SSMQ01000002.1"/>
</dbReference>
<feature type="signal peptide" evidence="1">
    <location>
        <begin position="1"/>
        <end position="24"/>
    </location>
</feature>
<keyword evidence="3" id="KW-1185">Reference proteome</keyword>
<feature type="chain" id="PRO_5020406430" description="DUF1585 domain-containing protein" evidence="1">
    <location>
        <begin position="25"/>
        <end position="552"/>
    </location>
</feature>
<organism evidence="2 3">
    <name type="scientific">Polyangium fumosum</name>
    <dbReference type="NCBI Taxonomy" id="889272"/>
    <lineage>
        <taxon>Bacteria</taxon>
        <taxon>Pseudomonadati</taxon>
        <taxon>Myxococcota</taxon>
        <taxon>Polyangia</taxon>
        <taxon>Polyangiales</taxon>
        <taxon>Polyangiaceae</taxon>
        <taxon>Polyangium</taxon>
    </lineage>
</organism>
<reference evidence="2 3" key="1">
    <citation type="submission" date="2019-04" db="EMBL/GenBank/DDBJ databases">
        <authorList>
            <person name="Li Y."/>
            <person name="Wang J."/>
        </authorList>
    </citation>
    <scope>NUCLEOTIDE SEQUENCE [LARGE SCALE GENOMIC DNA]</scope>
    <source>
        <strain evidence="2 3">DSM 14668</strain>
    </source>
</reference>